<dbReference type="Proteomes" id="UP000013487">
    <property type="component" value="Unassembled WGS sequence"/>
</dbReference>
<comment type="caution">
    <text evidence="1">The sequence shown here is derived from an EMBL/GenBank/DDBJ whole genome shotgun (WGS) entry which is preliminary data.</text>
</comment>
<dbReference type="AlphaFoldDB" id="A0AAN4HJZ4"/>
<organism evidence="1 2">
    <name type="scientific">Bacillus thuringiensis T01-328</name>
    <dbReference type="NCBI Taxonomy" id="1324966"/>
    <lineage>
        <taxon>Bacteria</taxon>
        <taxon>Bacillati</taxon>
        <taxon>Bacillota</taxon>
        <taxon>Bacilli</taxon>
        <taxon>Bacillales</taxon>
        <taxon>Bacillaceae</taxon>
        <taxon>Bacillus</taxon>
        <taxon>Bacillus cereus group</taxon>
    </lineage>
</organism>
<dbReference type="RefSeq" id="WP_000169851.1">
    <property type="nucleotide sequence ID" value="NZ_ARXZ02000004.1"/>
</dbReference>
<name>A0AAN4HJZ4_BACTU</name>
<accession>A0AAN4HJZ4</accession>
<dbReference type="EMBL" id="ARXZ02000004">
    <property type="protein sequence ID" value="ERI01048.1"/>
    <property type="molecule type" value="Genomic_DNA"/>
</dbReference>
<evidence type="ECO:0000313" key="2">
    <source>
        <dbReference type="Proteomes" id="UP000013487"/>
    </source>
</evidence>
<evidence type="ECO:0000313" key="1">
    <source>
        <dbReference type="EMBL" id="ERI01048.1"/>
    </source>
</evidence>
<sequence>MTKVIIEITKEQEQFLKEFANHHFPGAEANHATGNPYFVVQSKVYDSIPYNSEIESLFEYTPLVFKVNVYGSEWVESEVEAVESWFLLTGEYAHIKIESYEEMLHKEYSNPYDELITVENYNDYFQVFGVEMKGIAWRKESYVDKAIFFIKPQAEAYMKYQAHNLNEPRIYAKGPGYANDGDFVPFRNLLFSIGSELVKGDAENESARETE</sequence>
<proteinExistence type="predicted"/>
<protein>
    <submittedName>
        <fullName evidence="1">Uncharacterized protein</fullName>
    </submittedName>
</protein>
<gene>
    <name evidence="1" type="ORF">BTCBT_002603</name>
</gene>
<reference evidence="1 2" key="1">
    <citation type="journal article" date="2013" name="Genome Announc.">
        <title>Draft Genome Sequence of Bacillus thuringiensis var. thuringiensis Strain T01-328, a Brazilian Isolate That Produces a Soluble Pesticide Protein, Cry1Ia.</title>
        <authorList>
            <person name="Varani A.M."/>
            <person name="Lemos M.V."/>
            <person name="Fernandes C.C."/>
            <person name="Lemos E.G."/>
            <person name="Alves E.C."/>
            <person name="Desiderio J.A."/>
        </authorList>
    </citation>
    <scope>NUCLEOTIDE SEQUENCE [LARGE SCALE GENOMIC DNA]</scope>
    <source>
        <strain evidence="1 2">T01-328</strain>
    </source>
</reference>